<sequence length="103" mass="11297">MQDFKGTPGPWHVSNENALRIRDDQSFVTVATAEYVTNEEELATAYLIAAAPELLEALQLALNAMNEMGDILNFNDLAEQSKVDELTPAFDKARSAINKALGK</sequence>
<organism evidence="1">
    <name type="scientific">Klebsiella pneumoniae</name>
    <dbReference type="NCBI Taxonomy" id="573"/>
    <lineage>
        <taxon>Bacteria</taxon>
        <taxon>Pseudomonadati</taxon>
        <taxon>Pseudomonadota</taxon>
        <taxon>Gammaproteobacteria</taxon>
        <taxon>Enterobacterales</taxon>
        <taxon>Enterobacteriaceae</taxon>
        <taxon>Klebsiella/Raoultella group</taxon>
        <taxon>Klebsiella</taxon>
        <taxon>Klebsiella pneumoniae complex</taxon>
    </lineage>
</organism>
<gene>
    <name evidence="1" type="ORF">ETE60_00850</name>
</gene>
<evidence type="ECO:0000313" key="1">
    <source>
        <dbReference type="EMBL" id="TCX77488.1"/>
    </source>
</evidence>
<name>A0A483LRH6_KLEPN</name>
<proteinExistence type="predicted"/>
<protein>
    <submittedName>
        <fullName evidence="1">Uncharacterized protein</fullName>
    </submittedName>
</protein>
<dbReference type="AlphaFoldDB" id="A0A483LRH6"/>
<reference evidence="1" key="1">
    <citation type="submission" date="2019-01" db="EMBL/GenBank/DDBJ databases">
        <authorList>
            <person name="Lista F."/>
            <person name="Anselmo A."/>
        </authorList>
    </citation>
    <scope>NUCLEOTIDE SEQUENCE</scope>
    <source>
        <strain evidence="1">5S</strain>
    </source>
</reference>
<comment type="caution">
    <text evidence="1">The sequence shown here is derived from an EMBL/GenBank/DDBJ whole genome shotgun (WGS) entry which is preliminary data.</text>
</comment>
<accession>A0A483LRH6</accession>
<dbReference type="EMBL" id="SDCR01000001">
    <property type="protein sequence ID" value="TCX77488.1"/>
    <property type="molecule type" value="Genomic_DNA"/>
</dbReference>